<dbReference type="EMBL" id="CAAALY010265613">
    <property type="protein sequence ID" value="VEL40614.1"/>
    <property type="molecule type" value="Genomic_DNA"/>
</dbReference>
<keyword evidence="2" id="KW-1185">Reference proteome</keyword>
<proteinExistence type="predicted"/>
<name>A0A448XN18_9PLAT</name>
<comment type="caution">
    <text evidence="1">The sequence shown here is derived from an EMBL/GenBank/DDBJ whole genome shotgun (WGS) entry which is preliminary data.</text>
</comment>
<sequence>MQSLQCHLLYHSLSLIPDAHHASGFPIMPVQIGSEAGLMRLSRLLISITNLRQLSLEHRRRLSELRKHLPSEFVFPFDIYSETFDLNC</sequence>
<evidence type="ECO:0000313" key="1">
    <source>
        <dbReference type="EMBL" id="VEL40614.1"/>
    </source>
</evidence>
<organism evidence="1 2">
    <name type="scientific">Protopolystoma xenopodis</name>
    <dbReference type="NCBI Taxonomy" id="117903"/>
    <lineage>
        <taxon>Eukaryota</taxon>
        <taxon>Metazoa</taxon>
        <taxon>Spiralia</taxon>
        <taxon>Lophotrochozoa</taxon>
        <taxon>Platyhelminthes</taxon>
        <taxon>Monogenea</taxon>
        <taxon>Polyopisthocotylea</taxon>
        <taxon>Polystomatidea</taxon>
        <taxon>Polystomatidae</taxon>
        <taxon>Protopolystoma</taxon>
    </lineage>
</organism>
<dbReference type="AlphaFoldDB" id="A0A448XN18"/>
<dbReference type="Proteomes" id="UP000784294">
    <property type="component" value="Unassembled WGS sequence"/>
</dbReference>
<protein>
    <submittedName>
        <fullName evidence="1">Uncharacterized protein</fullName>
    </submittedName>
</protein>
<reference evidence="1" key="1">
    <citation type="submission" date="2018-11" db="EMBL/GenBank/DDBJ databases">
        <authorList>
            <consortium name="Pathogen Informatics"/>
        </authorList>
    </citation>
    <scope>NUCLEOTIDE SEQUENCE</scope>
</reference>
<accession>A0A448XN18</accession>
<evidence type="ECO:0000313" key="2">
    <source>
        <dbReference type="Proteomes" id="UP000784294"/>
    </source>
</evidence>
<gene>
    <name evidence="1" type="ORF">PXEA_LOCUS34054</name>
</gene>